<evidence type="ECO:0000256" key="3">
    <source>
        <dbReference type="ARBA" id="ARBA00023125"/>
    </source>
</evidence>
<dbReference type="OrthoDB" id="1917565at2759"/>
<feature type="region of interest" description="Disordered" evidence="7">
    <location>
        <begin position="75"/>
        <end position="101"/>
    </location>
</feature>
<dbReference type="CDD" id="cd00018">
    <property type="entry name" value="AP2"/>
    <property type="match status" value="1"/>
</dbReference>
<gene>
    <name evidence="9" type="ORF">F511_37641</name>
</gene>
<evidence type="ECO:0000256" key="2">
    <source>
        <dbReference type="ARBA" id="ARBA00023015"/>
    </source>
</evidence>
<evidence type="ECO:0000256" key="1">
    <source>
        <dbReference type="ARBA" id="ARBA00004123"/>
    </source>
</evidence>
<keyword evidence="4" id="KW-0804">Transcription</keyword>
<reference evidence="9 10" key="1">
    <citation type="journal article" date="2015" name="Proc. Natl. Acad. Sci. U.S.A.">
        <title>The resurrection genome of Boea hygrometrica: A blueprint for survival of dehydration.</title>
        <authorList>
            <person name="Xiao L."/>
            <person name="Yang G."/>
            <person name="Zhang L."/>
            <person name="Yang X."/>
            <person name="Zhao S."/>
            <person name="Ji Z."/>
            <person name="Zhou Q."/>
            <person name="Hu M."/>
            <person name="Wang Y."/>
            <person name="Chen M."/>
            <person name="Xu Y."/>
            <person name="Jin H."/>
            <person name="Xiao X."/>
            <person name="Hu G."/>
            <person name="Bao F."/>
            <person name="Hu Y."/>
            <person name="Wan P."/>
            <person name="Li L."/>
            <person name="Deng X."/>
            <person name="Kuang T."/>
            <person name="Xiang C."/>
            <person name="Zhu J.K."/>
            <person name="Oliver M.J."/>
            <person name="He Y."/>
        </authorList>
    </citation>
    <scope>NUCLEOTIDE SEQUENCE [LARGE SCALE GENOMIC DNA]</scope>
    <source>
        <strain evidence="10">cv. XS01</strain>
    </source>
</reference>
<name>A0A2Z7C3W2_9LAMI</name>
<comment type="subcellular location">
    <subcellularLocation>
        <location evidence="1">Nucleus</location>
    </subcellularLocation>
</comment>
<dbReference type="EMBL" id="KQ999466">
    <property type="protein sequence ID" value="KZV41407.1"/>
    <property type="molecule type" value="Genomic_DNA"/>
</dbReference>
<evidence type="ECO:0000256" key="5">
    <source>
        <dbReference type="ARBA" id="ARBA00023242"/>
    </source>
</evidence>
<keyword evidence="3" id="KW-0238">DNA-binding</keyword>
<dbReference type="InterPro" id="IPR001471">
    <property type="entry name" value="AP2/ERF_dom"/>
</dbReference>
<evidence type="ECO:0000313" key="9">
    <source>
        <dbReference type="EMBL" id="KZV41407.1"/>
    </source>
</evidence>
<evidence type="ECO:0000313" key="10">
    <source>
        <dbReference type="Proteomes" id="UP000250235"/>
    </source>
</evidence>
<dbReference type="GO" id="GO:0003677">
    <property type="term" value="F:DNA binding"/>
    <property type="evidence" value="ECO:0007669"/>
    <property type="project" value="UniProtKB-KW"/>
</dbReference>
<dbReference type="SUPFAM" id="SSF54171">
    <property type="entry name" value="DNA-binding domain"/>
    <property type="match status" value="1"/>
</dbReference>
<evidence type="ECO:0000256" key="6">
    <source>
        <dbReference type="ARBA" id="ARBA00024343"/>
    </source>
</evidence>
<dbReference type="SMART" id="SM00380">
    <property type="entry name" value="AP2"/>
    <property type="match status" value="1"/>
</dbReference>
<dbReference type="Pfam" id="PF00847">
    <property type="entry name" value="AP2"/>
    <property type="match status" value="1"/>
</dbReference>
<dbReference type="PRINTS" id="PR00367">
    <property type="entry name" value="ETHRSPELEMNT"/>
</dbReference>
<keyword evidence="10" id="KW-1185">Reference proteome</keyword>
<dbReference type="GO" id="GO:0003700">
    <property type="term" value="F:DNA-binding transcription factor activity"/>
    <property type="evidence" value="ECO:0007669"/>
    <property type="project" value="InterPro"/>
</dbReference>
<organism evidence="9 10">
    <name type="scientific">Dorcoceras hygrometricum</name>
    <dbReference type="NCBI Taxonomy" id="472368"/>
    <lineage>
        <taxon>Eukaryota</taxon>
        <taxon>Viridiplantae</taxon>
        <taxon>Streptophyta</taxon>
        <taxon>Embryophyta</taxon>
        <taxon>Tracheophyta</taxon>
        <taxon>Spermatophyta</taxon>
        <taxon>Magnoliopsida</taxon>
        <taxon>eudicotyledons</taxon>
        <taxon>Gunneridae</taxon>
        <taxon>Pentapetalae</taxon>
        <taxon>asterids</taxon>
        <taxon>lamiids</taxon>
        <taxon>Lamiales</taxon>
        <taxon>Gesneriaceae</taxon>
        <taxon>Didymocarpoideae</taxon>
        <taxon>Trichosporeae</taxon>
        <taxon>Loxocarpinae</taxon>
        <taxon>Dorcoceras</taxon>
    </lineage>
</organism>
<dbReference type="Proteomes" id="UP000250235">
    <property type="component" value="Unassembled WGS sequence"/>
</dbReference>
<accession>A0A2Z7C3W2</accession>
<dbReference type="PANTHER" id="PTHR31194:SF62">
    <property type="entry name" value="ETHYLENE-RESPONSIVE TRANSCRIPTION FACTOR ERF118"/>
    <property type="match status" value="1"/>
</dbReference>
<dbReference type="InterPro" id="IPR036955">
    <property type="entry name" value="AP2/ERF_dom_sf"/>
</dbReference>
<feature type="domain" description="AP2/ERF" evidence="8">
    <location>
        <begin position="112"/>
        <end position="169"/>
    </location>
</feature>
<sequence>MPEPLKTVSLNQESVFRKLSNKFEPIRSMRKVVIVCDDPDATDSSDDEGVCKTKVKRFIREVCFPVEDSTQAVKVDESEGSVRDGEYGKKRNPTKKRASPLIERKSSPVAGKYRGVRQRKWGKWAAEIRDPIKQKRVWLGTYSTAEEASRAYENKRMEFEALAINSDFSMHKNLDDANTETICSLVDSKNVENQKSNDSSACVSEHDFGASSVLPVSHASPSSVLELESLGSGAGVNLADEDNAVDVAPVDNNDGGLGDDELMALAEIGAEMDLDFELNSFMELDNFVPPLDAILGEFDDLPFCGFDDGDHPAALPDVDFDFDFESCNEALAWIDDVTTPMNGAPPMMNGAPLNIACP</sequence>
<dbReference type="Gene3D" id="3.30.730.10">
    <property type="entry name" value="AP2/ERF domain"/>
    <property type="match status" value="1"/>
</dbReference>
<proteinExistence type="inferred from homology"/>
<dbReference type="AlphaFoldDB" id="A0A2Z7C3W2"/>
<evidence type="ECO:0000256" key="7">
    <source>
        <dbReference type="SAM" id="MobiDB-lite"/>
    </source>
</evidence>
<evidence type="ECO:0000259" key="8">
    <source>
        <dbReference type="PROSITE" id="PS51032"/>
    </source>
</evidence>
<keyword evidence="2" id="KW-0805">Transcription regulation</keyword>
<feature type="compositionally biased region" description="Basic and acidic residues" evidence="7">
    <location>
        <begin position="75"/>
        <end position="89"/>
    </location>
</feature>
<dbReference type="PROSITE" id="PS51032">
    <property type="entry name" value="AP2_ERF"/>
    <property type="match status" value="1"/>
</dbReference>
<protein>
    <recommendedName>
        <fullName evidence="8">AP2/ERF domain-containing protein</fullName>
    </recommendedName>
</protein>
<keyword evidence="5" id="KW-0539">Nucleus</keyword>
<evidence type="ECO:0000256" key="4">
    <source>
        <dbReference type="ARBA" id="ARBA00023163"/>
    </source>
</evidence>
<dbReference type="PANTHER" id="PTHR31194">
    <property type="entry name" value="SHN SHINE , DNA BINDING / TRANSCRIPTION FACTOR"/>
    <property type="match status" value="1"/>
</dbReference>
<dbReference type="FunFam" id="3.30.730.10:FF:000005">
    <property type="entry name" value="ethylene-responsive transcription factor RAP2-11"/>
    <property type="match status" value="1"/>
</dbReference>
<dbReference type="InterPro" id="IPR016177">
    <property type="entry name" value="DNA-bd_dom_sf"/>
</dbReference>
<dbReference type="GO" id="GO:0005634">
    <property type="term" value="C:nucleus"/>
    <property type="evidence" value="ECO:0007669"/>
    <property type="project" value="UniProtKB-SubCell"/>
</dbReference>
<comment type="similarity">
    <text evidence="6">Belongs to the AP2/ERF transcription factor family. ERF subfamily.</text>
</comment>
<dbReference type="InterPro" id="IPR050913">
    <property type="entry name" value="AP2/ERF_ERF"/>
</dbReference>